<protein>
    <submittedName>
        <fullName evidence="1">Uncharacterized protein</fullName>
    </submittedName>
</protein>
<dbReference type="EMBL" id="JAWDGP010000802">
    <property type="protein sequence ID" value="KAK3797134.1"/>
    <property type="molecule type" value="Genomic_DNA"/>
</dbReference>
<reference evidence="1" key="1">
    <citation type="journal article" date="2023" name="G3 (Bethesda)">
        <title>A reference genome for the long-term kleptoplast-retaining sea slug Elysia crispata morphotype clarki.</title>
        <authorList>
            <person name="Eastman K.E."/>
            <person name="Pendleton A.L."/>
            <person name="Shaikh M.A."/>
            <person name="Suttiyut T."/>
            <person name="Ogas R."/>
            <person name="Tomko P."/>
            <person name="Gavelis G."/>
            <person name="Widhalm J.R."/>
            <person name="Wisecaver J.H."/>
        </authorList>
    </citation>
    <scope>NUCLEOTIDE SEQUENCE</scope>
    <source>
        <strain evidence="1">ECLA1</strain>
    </source>
</reference>
<proteinExistence type="predicted"/>
<evidence type="ECO:0000313" key="2">
    <source>
        <dbReference type="Proteomes" id="UP001283361"/>
    </source>
</evidence>
<keyword evidence="2" id="KW-1185">Reference proteome</keyword>
<organism evidence="1 2">
    <name type="scientific">Elysia crispata</name>
    <name type="common">lettuce slug</name>
    <dbReference type="NCBI Taxonomy" id="231223"/>
    <lineage>
        <taxon>Eukaryota</taxon>
        <taxon>Metazoa</taxon>
        <taxon>Spiralia</taxon>
        <taxon>Lophotrochozoa</taxon>
        <taxon>Mollusca</taxon>
        <taxon>Gastropoda</taxon>
        <taxon>Heterobranchia</taxon>
        <taxon>Euthyneura</taxon>
        <taxon>Panpulmonata</taxon>
        <taxon>Sacoglossa</taxon>
        <taxon>Placobranchoidea</taxon>
        <taxon>Plakobranchidae</taxon>
        <taxon>Elysia</taxon>
    </lineage>
</organism>
<evidence type="ECO:0000313" key="1">
    <source>
        <dbReference type="EMBL" id="KAK3797134.1"/>
    </source>
</evidence>
<gene>
    <name evidence="1" type="ORF">RRG08_060478</name>
</gene>
<dbReference type="Proteomes" id="UP001283361">
    <property type="component" value="Unassembled WGS sequence"/>
</dbReference>
<accession>A0AAE1B0L8</accession>
<dbReference type="AlphaFoldDB" id="A0AAE1B0L8"/>
<sequence length="129" mass="14941">MLMQLICFTSLSCSGRICYYRVRKLTRFMECLVSTNQTAGKPKTKQNKKPRKLFNFRLRAKNMRPGMRHTFVVHAAMLYFEAKDDGRSGKADHVPIYYKSGPFYSKLKLIMVPSGTSQDLSLFWAQRSS</sequence>
<name>A0AAE1B0L8_9GAST</name>
<comment type="caution">
    <text evidence="1">The sequence shown here is derived from an EMBL/GenBank/DDBJ whole genome shotgun (WGS) entry which is preliminary data.</text>
</comment>